<accession>A0A2H0BVY4</accession>
<evidence type="ECO:0000313" key="2">
    <source>
        <dbReference type="EMBL" id="PIP61843.1"/>
    </source>
</evidence>
<feature type="domain" description="HMA" evidence="1">
    <location>
        <begin position="3"/>
        <end position="68"/>
    </location>
</feature>
<sequence length="74" mass="8184">MKIKTTLVIKGTHCQACKALIEEVAKENPCVSSCEVDFATGKTVIKHKDCLDWEALTKEIESLGEYKVELGQSI</sequence>
<comment type="caution">
    <text evidence="2">The sequence shown here is derived from an EMBL/GenBank/DDBJ whole genome shotgun (WGS) entry which is preliminary data.</text>
</comment>
<gene>
    <name evidence="2" type="ORF">COW99_01910</name>
</gene>
<organism evidence="2 3">
    <name type="scientific">Candidatus Roizmanbacteria bacterium CG22_combo_CG10-13_8_21_14_all_38_20</name>
    <dbReference type="NCBI Taxonomy" id="1974862"/>
    <lineage>
        <taxon>Bacteria</taxon>
        <taxon>Candidatus Roizmaniibacteriota</taxon>
    </lineage>
</organism>
<dbReference type="AlphaFoldDB" id="A0A2H0BVY4"/>
<dbReference type="Proteomes" id="UP000231246">
    <property type="component" value="Unassembled WGS sequence"/>
</dbReference>
<evidence type="ECO:0000259" key="1">
    <source>
        <dbReference type="PROSITE" id="PS50846"/>
    </source>
</evidence>
<proteinExistence type="predicted"/>
<protein>
    <submittedName>
        <fullName evidence="2">Heavy metal transporter</fullName>
    </submittedName>
</protein>
<dbReference type="InterPro" id="IPR006121">
    <property type="entry name" value="HMA_dom"/>
</dbReference>
<dbReference type="GO" id="GO:0046872">
    <property type="term" value="F:metal ion binding"/>
    <property type="evidence" value="ECO:0007669"/>
    <property type="project" value="InterPro"/>
</dbReference>
<dbReference type="InterPro" id="IPR036163">
    <property type="entry name" value="HMA_dom_sf"/>
</dbReference>
<dbReference type="Pfam" id="PF00403">
    <property type="entry name" value="HMA"/>
    <property type="match status" value="1"/>
</dbReference>
<reference evidence="2 3" key="1">
    <citation type="submission" date="2017-09" db="EMBL/GenBank/DDBJ databases">
        <title>Depth-based differentiation of microbial function through sediment-hosted aquifers and enrichment of novel symbionts in the deep terrestrial subsurface.</title>
        <authorList>
            <person name="Probst A.J."/>
            <person name="Ladd B."/>
            <person name="Jarett J.K."/>
            <person name="Geller-Mcgrath D.E."/>
            <person name="Sieber C.M."/>
            <person name="Emerson J.B."/>
            <person name="Anantharaman K."/>
            <person name="Thomas B.C."/>
            <person name="Malmstrom R."/>
            <person name="Stieglmeier M."/>
            <person name="Klingl A."/>
            <person name="Woyke T."/>
            <person name="Ryan C.M."/>
            <person name="Banfield J.F."/>
        </authorList>
    </citation>
    <scope>NUCLEOTIDE SEQUENCE [LARGE SCALE GENOMIC DNA]</scope>
    <source>
        <strain evidence="2">CG22_combo_CG10-13_8_21_14_all_38_20</strain>
    </source>
</reference>
<evidence type="ECO:0000313" key="3">
    <source>
        <dbReference type="Proteomes" id="UP000231246"/>
    </source>
</evidence>
<dbReference type="SUPFAM" id="SSF55008">
    <property type="entry name" value="HMA, heavy metal-associated domain"/>
    <property type="match status" value="1"/>
</dbReference>
<name>A0A2H0BVY4_9BACT</name>
<dbReference type="EMBL" id="PCTA01000012">
    <property type="protein sequence ID" value="PIP61843.1"/>
    <property type="molecule type" value="Genomic_DNA"/>
</dbReference>
<dbReference type="CDD" id="cd00371">
    <property type="entry name" value="HMA"/>
    <property type="match status" value="1"/>
</dbReference>
<dbReference type="Gene3D" id="3.30.70.100">
    <property type="match status" value="1"/>
</dbReference>
<dbReference type="PROSITE" id="PS50846">
    <property type="entry name" value="HMA_2"/>
    <property type="match status" value="1"/>
</dbReference>